<dbReference type="Pfam" id="PF04909">
    <property type="entry name" value="Amidohydro_2"/>
    <property type="match status" value="1"/>
</dbReference>
<protein>
    <recommendedName>
        <fullName evidence="1">Amidohydrolase-related domain-containing protein</fullName>
    </recommendedName>
</protein>
<accession>A0ABQ5N6B8</accession>
<dbReference type="EMBL" id="BRXR01000001">
    <property type="protein sequence ID" value="GLC30565.1"/>
    <property type="molecule type" value="Genomic_DNA"/>
</dbReference>
<dbReference type="RefSeq" id="WP_264849832.1">
    <property type="nucleotide sequence ID" value="NZ_BRXR01000001.1"/>
</dbReference>
<feature type="domain" description="Amidohydrolase-related" evidence="1">
    <location>
        <begin position="239"/>
        <end position="412"/>
    </location>
</feature>
<dbReference type="SUPFAM" id="SSF51556">
    <property type="entry name" value="Metallo-dependent hydrolases"/>
    <property type="match status" value="1"/>
</dbReference>
<comment type="caution">
    <text evidence="2">The sequence shown here is derived from an EMBL/GenBank/DDBJ whole genome shotgun (WGS) entry which is preliminary data.</text>
</comment>
<dbReference type="InterPro" id="IPR006680">
    <property type="entry name" value="Amidohydro-rel"/>
</dbReference>
<evidence type="ECO:0000313" key="3">
    <source>
        <dbReference type="Proteomes" id="UP001208567"/>
    </source>
</evidence>
<sequence length="418" mass="47946">MYLSLRKVIDEIKIIDDHGHPGLFKAIDELGMPEDALFPFKDTFSVPKAQSYGFDYLEELHYEAYEKLHGFTRADLDNPEKHKELAKKYEKQQENLGSFMDEVMEAAGVEYLMVNLAIPESLQNKKSIGFIPSVDALLFPFNNEYMFGKPFSKIYLKQFEHYLKLYKKEYSFTKENFTFEEYMNFADEVLEGIKEKGQLGYKFICGYARTTYFEKTELDNGAELFNKAKNGDTEAYNSFQNMMAWYIFRKAAKLDMPIQVHMAMIDGDTENTNPLNFKALTMDEVASKTKLVILHCGYPRFAETTTLMLAAKLFSQNNMYIDLSGRVMFGNHPKVIAKNIRNWLDYPSLWGKIMYGSDVLLGNRVIYTAAKTGRDAVYYALESAIDDGLISEQTAISIAKGILRNNAINVYNLPLAKA</sequence>
<evidence type="ECO:0000259" key="1">
    <source>
        <dbReference type="Pfam" id="PF04909"/>
    </source>
</evidence>
<dbReference type="PANTHER" id="PTHR43383:SF2">
    <property type="entry name" value="AMIDOHYDROLASE 2 FAMILY PROTEIN"/>
    <property type="match status" value="1"/>
</dbReference>
<reference evidence="2 3" key="1">
    <citation type="journal article" date="2024" name="Int. J. Syst. Evol. Microbiol.">
        <title>Clostridium omnivorum sp. nov., isolated from anoxic soil under the treatment of reductive soil disinfestation.</title>
        <authorList>
            <person name="Ueki A."/>
            <person name="Tonouchi A."/>
            <person name="Kaku N."/>
            <person name="Honma S."/>
            <person name="Ueki K."/>
        </authorList>
    </citation>
    <scope>NUCLEOTIDE SEQUENCE [LARGE SCALE GENOMIC DNA]</scope>
    <source>
        <strain evidence="2 3">E14</strain>
    </source>
</reference>
<name>A0ABQ5N6B8_9CLOT</name>
<dbReference type="InterPro" id="IPR032466">
    <property type="entry name" value="Metal_Hydrolase"/>
</dbReference>
<dbReference type="Proteomes" id="UP001208567">
    <property type="component" value="Unassembled WGS sequence"/>
</dbReference>
<organism evidence="2 3">
    <name type="scientific">Clostridium omnivorum</name>
    <dbReference type="NCBI Taxonomy" id="1604902"/>
    <lineage>
        <taxon>Bacteria</taxon>
        <taxon>Bacillati</taxon>
        <taxon>Bacillota</taxon>
        <taxon>Clostridia</taxon>
        <taxon>Eubacteriales</taxon>
        <taxon>Clostridiaceae</taxon>
        <taxon>Clostridium</taxon>
    </lineage>
</organism>
<keyword evidence="3" id="KW-1185">Reference proteome</keyword>
<dbReference type="Gene3D" id="3.20.20.140">
    <property type="entry name" value="Metal-dependent hydrolases"/>
    <property type="match status" value="1"/>
</dbReference>
<gene>
    <name evidence="2" type="ORF">bsdE14_19750</name>
</gene>
<proteinExistence type="predicted"/>
<dbReference type="PANTHER" id="PTHR43383">
    <property type="entry name" value="NODULIN 6"/>
    <property type="match status" value="1"/>
</dbReference>
<evidence type="ECO:0000313" key="2">
    <source>
        <dbReference type="EMBL" id="GLC30565.1"/>
    </source>
</evidence>